<feature type="region of interest" description="Disordered" evidence="1">
    <location>
        <begin position="23"/>
        <end position="151"/>
    </location>
</feature>
<dbReference type="OrthoDB" id="10443861at2759"/>
<feature type="chain" id="PRO_5040215691" evidence="2">
    <location>
        <begin position="22"/>
        <end position="325"/>
    </location>
</feature>
<organism evidence="3 4">
    <name type="scientific">Clonostachys byssicola</name>
    <dbReference type="NCBI Taxonomy" id="160290"/>
    <lineage>
        <taxon>Eukaryota</taxon>
        <taxon>Fungi</taxon>
        <taxon>Dikarya</taxon>
        <taxon>Ascomycota</taxon>
        <taxon>Pezizomycotina</taxon>
        <taxon>Sordariomycetes</taxon>
        <taxon>Hypocreomycetidae</taxon>
        <taxon>Hypocreales</taxon>
        <taxon>Bionectriaceae</taxon>
        <taxon>Clonostachys</taxon>
    </lineage>
</organism>
<gene>
    <name evidence="3" type="ORF">CBYS24578_00013447</name>
</gene>
<reference evidence="4" key="1">
    <citation type="submission" date="2019-06" db="EMBL/GenBank/DDBJ databases">
        <authorList>
            <person name="Broberg M."/>
        </authorList>
    </citation>
    <scope>NUCLEOTIDE SEQUENCE [LARGE SCALE GENOMIC DNA]</scope>
</reference>
<protein>
    <submittedName>
        <fullName evidence="3">Uncharacterized protein</fullName>
    </submittedName>
</protein>
<dbReference type="EMBL" id="CABFNO020001527">
    <property type="protein sequence ID" value="CAG9994460.1"/>
    <property type="molecule type" value="Genomic_DNA"/>
</dbReference>
<keyword evidence="4" id="KW-1185">Reference proteome</keyword>
<feature type="signal peptide" evidence="2">
    <location>
        <begin position="1"/>
        <end position="21"/>
    </location>
</feature>
<reference evidence="3 4" key="2">
    <citation type="submission" date="2021-10" db="EMBL/GenBank/DDBJ databases">
        <authorList>
            <person name="Piombo E."/>
        </authorList>
    </citation>
    <scope>NUCLEOTIDE SEQUENCE [LARGE SCALE GENOMIC DNA]</scope>
</reference>
<proteinExistence type="predicted"/>
<comment type="caution">
    <text evidence="3">The sequence shown here is derived from an EMBL/GenBank/DDBJ whole genome shotgun (WGS) entry which is preliminary data.</text>
</comment>
<evidence type="ECO:0000313" key="3">
    <source>
        <dbReference type="EMBL" id="CAG9994460.1"/>
    </source>
</evidence>
<evidence type="ECO:0000256" key="2">
    <source>
        <dbReference type="SAM" id="SignalP"/>
    </source>
</evidence>
<dbReference type="Proteomes" id="UP000754883">
    <property type="component" value="Unassembled WGS sequence"/>
</dbReference>
<evidence type="ECO:0000256" key="1">
    <source>
        <dbReference type="SAM" id="MobiDB-lite"/>
    </source>
</evidence>
<accession>A0A9N9Y5G5</accession>
<feature type="compositionally biased region" description="Polar residues" evidence="1">
    <location>
        <begin position="30"/>
        <end position="41"/>
    </location>
</feature>
<evidence type="ECO:0000313" key="4">
    <source>
        <dbReference type="Proteomes" id="UP000754883"/>
    </source>
</evidence>
<dbReference type="AlphaFoldDB" id="A0A9N9Y5G5"/>
<name>A0A9N9Y5G5_9HYPO</name>
<feature type="compositionally biased region" description="Low complexity" evidence="1">
    <location>
        <begin position="42"/>
        <end position="151"/>
    </location>
</feature>
<sequence length="325" mass="32877">MQHRVFLSLALCLLAVDTAAAKTCRHRTKTTTPASAVSSTETPATPISSVSVSSVSFDSTPSASATPSDATPSTIESTPSASTPSSSAVGATDTPSSFSTPSSTIEPSSTAESSSTPTPSSTLEPSSTIVSSSTIETSSTPTPSSATTLSTSTVLSSTSSSSSSSAAPAPTEITPFQLYAASTGQYVQVPAAANSYLTYQSGGSTSTFVIDEGTGYLRLNGGAFVCASYAYSYQTGLVLCTTAPPITASNRRYVSCEQSLDDHAVTCSVPIVSCTPGGCSIQSGQYDQFSIDSQTTGNVVFLSSSGTTRSNVVPRPVTAVEPVPT</sequence>
<keyword evidence="2" id="KW-0732">Signal</keyword>